<dbReference type="SUPFAM" id="SSF51735">
    <property type="entry name" value="NAD(P)-binding Rossmann-fold domains"/>
    <property type="match status" value="1"/>
</dbReference>
<dbReference type="EMBL" id="KN880593">
    <property type="protein sequence ID" value="KIY65373.1"/>
    <property type="molecule type" value="Genomic_DNA"/>
</dbReference>
<dbReference type="InterPro" id="IPR036291">
    <property type="entry name" value="NAD(P)-bd_dom_sf"/>
</dbReference>
<dbReference type="InterPro" id="IPR051604">
    <property type="entry name" value="Ergot_Alk_Oxidoreductase"/>
</dbReference>
<evidence type="ECO:0000313" key="2">
    <source>
        <dbReference type="Proteomes" id="UP000054007"/>
    </source>
</evidence>
<dbReference type="PANTHER" id="PTHR43162">
    <property type="match status" value="1"/>
</dbReference>
<gene>
    <name evidence="1" type="ORF">CYLTODRAFT_492393</name>
</gene>
<accession>A0A0D7B476</accession>
<protein>
    <submittedName>
        <fullName evidence="1">NAD(P)-binding protein</fullName>
    </submittedName>
</protein>
<dbReference type="PANTHER" id="PTHR43162:SF1">
    <property type="entry name" value="PRESTALK A DIFFERENTIATION PROTEIN A"/>
    <property type="match status" value="1"/>
</dbReference>
<name>A0A0D7B476_9AGAR</name>
<dbReference type="Gene3D" id="3.90.25.10">
    <property type="entry name" value="UDP-galactose 4-epimerase, domain 1"/>
    <property type="match status" value="1"/>
</dbReference>
<dbReference type="Proteomes" id="UP000054007">
    <property type="component" value="Unassembled WGS sequence"/>
</dbReference>
<dbReference type="AlphaFoldDB" id="A0A0D7B476"/>
<dbReference type="STRING" id="1314674.A0A0D7B476"/>
<organism evidence="1 2">
    <name type="scientific">Cylindrobasidium torrendii FP15055 ss-10</name>
    <dbReference type="NCBI Taxonomy" id="1314674"/>
    <lineage>
        <taxon>Eukaryota</taxon>
        <taxon>Fungi</taxon>
        <taxon>Dikarya</taxon>
        <taxon>Basidiomycota</taxon>
        <taxon>Agaricomycotina</taxon>
        <taxon>Agaricomycetes</taxon>
        <taxon>Agaricomycetidae</taxon>
        <taxon>Agaricales</taxon>
        <taxon>Marasmiineae</taxon>
        <taxon>Physalacriaceae</taxon>
        <taxon>Cylindrobasidium</taxon>
    </lineage>
</organism>
<dbReference type="Gene3D" id="3.40.50.720">
    <property type="entry name" value="NAD(P)-binding Rossmann-like Domain"/>
    <property type="match status" value="1"/>
</dbReference>
<sequence length="277" mass="29871">MSIVVTGATGQIGSHLVRILRDAHPDKTVIPLGRPNFEWDKPETYETAFPASAPPPSAVFLVLSFDRALTGQAVLISFIDLAISKGVKRFVYISGIVAQPGAFGTTKVQEYLESDELKAKGVQGVTLRPTHFMENFQSGSDLATIKSQNTILSVKGNLGVGFIAAQDIAEAAAYFLTCASSDIKYSDVPVVGPELLTMDQAASVFSSVLGRTITHSPRLVEERIKEFVGYGLEEGIATAIVKSGALGLDEAVFEQENTYKGKKTLKEFVTEHQNTWA</sequence>
<keyword evidence="2" id="KW-1185">Reference proteome</keyword>
<reference evidence="1 2" key="1">
    <citation type="journal article" date="2015" name="Fungal Genet. Biol.">
        <title>Evolution of novel wood decay mechanisms in Agaricales revealed by the genome sequences of Fistulina hepatica and Cylindrobasidium torrendii.</title>
        <authorList>
            <person name="Floudas D."/>
            <person name="Held B.W."/>
            <person name="Riley R."/>
            <person name="Nagy L.G."/>
            <person name="Koehler G."/>
            <person name="Ransdell A.S."/>
            <person name="Younus H."/>
            <person name="Chow J."/>
            <person name="Chiniquy J."/>
            <person name="Lipzen A."/>
            <person name="Tritt A."/>
            <person name="Sun H."/>
            <person name="Haridas S."/>
            <person name="LaButti K."/>
            <person name="Ohm R.A."/>
            <person name="Kues U."/>
            <person name="Blanchette R.A."/>
            <person name="Grigoriev I.V."/>
            <person name="Minto R.E."/>
            <person name="Hibbett D.S."/>
        </authorList>
    </citation>
    <scope>NUCLEOTIDE SEQUENCE [LARGE SCALE GENOMIC DNA]</scope>
    <source>
        <strain evidence="1 2">FP15055 ss-10</strain>
    </source>
</reference>
<dbReference type="OrthoDB" id="419598at2759"/>
<evidence type="ECO:0000313" key="1">
    <source>
        <dbReference type="EMBL" id="KIY65373.1"/>
    </source>
</evidence>
<proteinExistence type="predicted"/>